<protein>
    <recommendedName>
        <fullName evidence="4">DUF3142 domain-containing protein</fullName>
    </recommendedName>
</protein>
<feature type="chain" id="PRO_5009853220" description="DUF3142 domain-containing protein" evidence="1">
    <location>
        <begin position="21"/>
        <end position="406"/>
    </location>
</feature>
<evidence type="ECO:0000313" key="3">
    <source>
        <dbReference type="Proteomes" id="UP000182987"/>
    </source>
</evidence>
<dbReference type="Proteomes" id="UP000182987">
    <property type="component" value="Chromosome"/>
</dbReference>
<organism evidence="2 3">
    <name type="scientific">Luteibacter rhizovicinus DSM 16549</name>
    <dbReference type="NCBI Taxonomy" id="1440763"/>
    <lineage>
        <taxon>Bacteria</taxon>
        <taxon>Pseudomonadati</taxon>
        <taxon>Pseudomonadota</taxon>
        <taxon>Gammaproteobacteria</taxon>
        <taxon>Lysobacterales</taxon>
        <taxon>Rhodanobacteraceae</taxon>
        <taxon>Luteibacter</taxon>
    </lineage>
</organism>
<dbReference type="EMBL" id="CP017480">
    <property type="protein sequence ID" value="APG04793.1"/>
    <property type="molecule type" value="Genomic_DNA"/>
</dbReference>
<proteinExistence type="predicted"/>
<accession>A0A1L3EUN7</accession>
<dbReference type="PROSITE" id="PS51257">
    <property type="entry name" value="PROKAR_LIPOPROTEIN"/>
    <property type="match status" value="1"/>
</dbReference>
<name>A0A1L3EUN7_9GAMM</name>
<dbReference type="AlphaFoldDB" id="A0A1L3EUN7"/>
<evidence type="ECO:0000313" key="2">
    <source>
        <dbReference type="EMBL" id="APG04793.1"/>
    </source>
</evidence>
<keyword evidence="3" id="KW-1185">Reference proteome</keyword>
<evidence type="ECO:0008006" key="4">
    <source>
        <dbReference type="Google" id="ProtNLM"/>
    </source>
</evidence>
<evidence type="ECO:0000256" key="1">
    <source>
        <dbReference type="SAM" id="SignalP"/>
    </source>
</evidence>
<dbReference type="InterPro" id="IPR021488">
    <property type="entry name" value="DUF3142"/>
</dbReference>
<feature type="signal peptide" evidence="1">
    <location>
        <begin position="1"/>
        <end position="20"/>
    </location>
</feature>
<gene>
    <name evidence="2" type="ORF">BJI69_13410</name>
</gene>
<dbReference type="Pfam" id="PF11340">
    <property type="entry name" value="DUF3142"/>
    <property type="match status" value="1"/>
</dbReference>
<dbReference type="KEGG" id="lrz:BJI69_13410"/>
<sequence length="406" mass="43397">MAHVLRTLSIVMIATMFVAACGRAPAPLSHDAYVWQRQWTPALREALVSSADLVRDWRVLVAQADRDGQFHVFAPDTQTLARSGRPVVLVVRIDGRLAAFDAQALAARIATLATGWPAGRVAGLEIDYDCPTARLPAYAAFLAALRPRLGAIPLSITALPTWIGSSDLDALLALPDESVLQVHAVQAPQAGLFDPAVADRWVDEFATHTRKPFRVALPTYGSRVSWNDDGSLLAVESEQAALAAGATSAELYAAPDTLLAFVKHLANDRPRGLIGVVWFRLPTADDSRAWSLATWRGVVAGHLDSRPLMVTLQPGSSADAPFDVMVDNASESDAAPPARVALPASCDVADGIDGYRLQRRDASLELIAANARPMPAHTRRSIGWVRCKAGTPLTLLPIPAQGTPVS</sequence>
<reference evidence="3" key="1">
    <citation type="submission" date="2016-09" db="EMBL/GenBank/DDBJ databases">
        <authorList>
            <person name="Lysoe E."/>
        </authorList>
    </citation>
    <scope>NUCLEOTIDE SEQUENCE [LARGE SCALE GENOMIC DNA]</scope>
    <source>
        <strain evidence="3">LJ96T</strain>
    </source>
</reference>
<keyword evidence="1" id="KW-0732">Signal</keyword>
<dbReference type="STRING" id="1440763.BJI69_13410"/>